<name>A0ABU0IQT1_9CAUL</name>
<dbReference type="InterPro" id="IPR013096">
    <property type="entry name" value="Cupin_2"/>
</dbReference>
<accession>A0ABU0IQT1</accession>
<sequence length="103" mass="11263">MVDNIFDDIPDEAPEEIVTALLSRPGVRIERIVSTGQSSDWMTQAWDEWVLLVTGSAGLLIADEPELILSAGDCLLIAANTRHRVAWTDPDQPTVWLAVHLGG</sequence>
<proteinExistence type="predicted"/>
<evidence type="ECO:0000313" key="2">
    <source>
        <dbReference type="EMBL" id="MDQ0463379.1"/>
    </source>
</evidence>
<protein>
    <submittedName>
        <fullName evidence="2">Cupin 2 domain-containing protein</fullName>
    </submittedName>
</protein>
<gene>
    <name evidence="2" type="ORF">QO010_001150</name>
</gene>
<dbReference type="CDD" id="cd06981">
    <property type="entry name" value="cupin_reut_a1446"/>
    <property type="match status" value="1"/>
</dbReference>
<dbReference type="InterPro" id="IPR011051">
    <property type="entry name" value="RmlC_Cupin_sf"/>
</dbReference>
<organism evidence="2 3">
    <name type="scientific">Caulobacter ginsengisoli</name>
    <dbReference type="NCBI Taxonomy" id="400775"/>
    <lineage>
        <taxon>Bacteria</taxon>
        <taxon>Pseudomonadati</taxon>
        <taxon>Pseudomonadota</taxon>
        <taxon>Alphaproteobacteria</taxon>
        <taxon>Caulobacterales</taxon>
        <taxon>Caulobacteraceae</taxon>
        <taxon>Caulobacter</taxon>
    </lineage>
</organism>
<evidence type="ECO:0000313" key="3">
    <source>
        <dbReference type="Proteomes" id="UP001228905"/>
    </source>
</evidence>
<evidence type="ECO:0000259" key="1">
    <source>
        <dbReference type="Pfam" id="PF07883"/>
    </source>
</evidence>
<dbReference type="SUPFAM" id="SSF51182">
    <property type="entry name" value="RmlC-like cupins"/>
    <property type="match status" value="1"/>
</dbReference>
<dbReference type="Gene3D" id="2.60.120.10">
    <property type="entry name" value="Jelly Rolls"/>
    <property type="match status" value="1"/>
</dbReference>
<comment type="caution">
    <text evidence="2">The sequence shown here is derived from an EMBL/GenBank/DDBJ whole genome shotgun (WGS) entry which is preliminary data.</text>
</comment>
<dbReference type="EMBL" id="JAUSVS010000002">
    <property type="protein sequence ID" value="MDQ0463379.1"/>
    <property type="molecule type" value="Genomic_DNA"/>
</dbReference>
<dbReference type="Pfam" id="PF07883">
    <property type="entry name" value="Cupin_2"/>
    <property type="match status" value="1"/>
</dbReference>
<dbReference type="RefSeq" id="WP_307347213.1">
    <property type="nucleotide sequence ID" value="NZ_JAUSVS010000002.1"/>
</dbReference>
<reference evidence="2 3" key="1">
    <citation type="submission" date="2023-07" db="EMBL/GenBank/DDBJ databases">
        <title>Genomic Encyclopedia of Type Strains, Phase IV (KMG-IV): sequencing the most valuable type-strain genomes for metagenomic binning, comparative biology and taxonomic classification.</title>
        <authorList>
            <person name="Goeker M."/>
        </authorList>
    </citation>
    <scope>NUCLEOTIDE SEQUENCE [LARGE SCALE GENOMIC DNA]</scope>
    <source>
        <strain evidence="2 3">DSM 18695</strain>
    </source>
</reference>
<dbReference type="InterPro" id="IPR014710">
    <property type="entry name" value="RmlC-like_jellyroll"/>
</dbReference>
<keyword evidence="3" id="KW-1185">Reference proteome</keyword>
<dbReference type="Proteomes" id="UP001228905">
    <property type="component" value="Unassembled WGS sequence"/>
</dbReference>
<feature type="domain" description="Cupin type-2" evidence="1">
    <location>
        <begin position="34"/>
        <end position="99"/>
    </location>
</feature>